<gene>
    <name evidence="1" type="ORF">FYL37_02405</name>
</gene>
<evidence type="ECO:0000313" key="2">
    <source>
        <dbReference type="Proteomes" id="UP000324325"/>
    </source>
</evidence>
<dbReference type="EMBL" id="VSTG01000002">
    <property type="protein sequence ID" value="TYL59717.1"/>
    <property type="molecule type" value="Genomic_DNA"/>
</dbReference>
<reference evidence="1 2" key="2">
    <citation type="submission" date="2019-09" db="EMBL/GenBank/DDBJ databases">
        <title>Strain-level analysis of Eubacterium rectale using genomes from metagenomes.</title>
        <authorList>
            <person name="Karcher N."/>
            <person name="Segata N."/>
        </authorList>
    </citation>
    <scope>NUCLEOTIDE SEQUENCE [LARGE SCALE GENOMIC DNA]</scope>
    <source>
        <strain evidence="1 2">L2-21</strain>
    </source>
</reference>
<protein>
    <submittedName>
        <fullName evidence="1">Uncharacterized protein</fullName>
    </submittedName>
</protein>
<dbReference type="RefSeq" id="WP_148884855.1">
    <property type="nucleotide sequence ID" value="NZ_JADNIT010000018.1"/>
</dbReference>
<dbReference type="AlphaFoldDB" id="A0A5S4VPA1"/>
<proteinExistence type="predicted"/>
<dbReference type="Proteomes" id="UP000324325">
    <property type="component" value="Unassembled WGS sequence"/>
</dbReference>
<comment type="caution">
    <text evidence="1">The sequence shown here is derived from an EMBL/GenBank/DDBJ whole genome shotgun (WGS) entry which is preliminary data.</text>
</comment>
<evidence type="ECO:0000313" key="1">
    <source>
        <dbReference type="EMBL" id="TYL59717.1"/>
    </source>
</evidence>
<sequence>MKENYSRCDICNLLVQYFKILFTEFGNSEANSDAKMATLLEMKCYYWLIKAYSDEFLKDCDCDYSKGLRNIQKSLKAIFIKEKIVLDVNKKKCDICKILPCEIFALLDGACSLHDVKDLDSMVKKMEYHVVLAFLYDELIGKCMKCSEYVEYISCLQFLCDFIESRNQQKLQNDVFFWKMARNNDEIWNCSEALNMDQNIECTEVDLENHITVYLDFNVYQRYESDDKVKEFFKTLIQQDNIDIIYSGTHLEEVLRMGRKECETRRINSIQELTGGKIAVVGKDKKTTICIQDINQRLNQVMKYLEMNIAAEERECIVAEAREKLCLHEFTEQQDKAIGSSSLREILSNLNQYGKKNELLPSEEDINKILQYVGNGNRNIREYMDALQNQGKEFIEMRTMIVSIAALLNILGLHGDKIKKKTDSNAVYPIYCKDSFRTIRSGYYDNNHLVFATGCTYFVTTDDTLCKKAKEIYDFLGVDTKPILLKDFVKLEIIT</sequence>
<reference evidence="1 2" key="1">
    <citation type="submission" date="2019-08" db="EMBL/GenBank/DDBJ databases">
        <authorList>
            <person name="Duncan S."/>
            <person name="Walker A."/>
        </authorList>
    </citation>
    <scope>NUCLEOTIDE SEQUENCE [LARGE SCALE GENOMIC DNA]</scope>
    <source>
        <strain evidence="1 2">L2-21</strain>
    </source>
</reference>
<name>A0A5S4VPA1_9FIRM</name>
<organism evidence="1 2">
    <name type="scientific">Agathobacter rectalis</name>
    <dbReference type="NCBI Taxonomy" id="39491"/>
    <lineage>
        <taxon>Bacteria</taxon>
        <taxon>Bacillati</taxon>
        <taxon>Bacillota</taxon>
        <taxon>Clostridia</taxon>
        <taxon>Lachnospirales</taxon>
        <taxon>Lachnospiraceae</taxon>
        <taxon>Agathobacter</taxon>
    </lineage>
</organism>
<accession>A0A5S4VPA1</accession>